<accession>A0A813LZM8</accession>
<dbReference type="EMBL" id="CAJNNW010037105">
    <property type="protein sequence ID" value="CAE8739413.1"/>
    <property type="molecule type" value="Genomic_DNA"/>
</dbReference>
<dbReference type="InterPro" id="IPR011333">
    <property type="entry name" value="SKP1/BTB/POZ_sf"/>
</dbReference>
<dbReference type="SMART" id="SM00225">
    <property type="entry name" value="BTB"/>
    <property type="match status" value="1"/>
</dbReference>
<dbReference type="PANTHER" id="PTHR14499:SF136">
    <property type="entry name" value="GH08630P"/>
    <property type="match status" value="1"/>
</dbReference>
<evidence type="ECO:0000313" key="2">
    <source>
        <dbReference type="EMBL" id="CAE8739413.1"/>
    </source>
</evidence>
<feature type="domain" description="BTB" evidence="1">
    <location>
        <begin position="25"/>
        <end position="131"/>
    </location>
</feature>
<dbReference type="GO" id="GO:0051260">
    <property type="term" value="P:protein homooligomerization"/>
    <property type="evidence" value="ECO:0007669"/>
    <property type="project" value="InterPro"/>
</dbReference>
<evidence type="ECO:0000259" key="1">
    <source>
        <dbReference type="SMART" id="SM00225"/>
    </source>
</evidence>
<comment type="caution">
    <text evidence="2">The sequence shown here is derived from an EMBL/GenBank/DDBJ whole genome shotgun (WGS) entry which is preliminary data.</text>
</comment>
<dbReference type="InterPro" id="IPR003131">
    <property type="entry name" value="T1-type_BTB"/>
</dbReference>
<dbReference type="InterPro" id="IPR000210">
    <property type="entry name" value="BTB/POZ_dom"/>
</dbReference>
<dbReference type="AlphaFoldDB" id="A0A813LZM8"/>
<proteinExistence type="predicted"/>
<evidence type="ECO:0000313" key="3">
    <source>
        <dbReference type="Proteomes" id="UP000626109"/>
    </source>
</evidence>
<reference evidence="2" key="1">
    <citation type="submission" date="2021-02" db="EMBL/GenBank/DDBJ databases">
        <authorList>
            <person name="Dougan E. K."/>
            <person name="Rhodes N."/>
            <person name="Thang M."/>
            <person name="Chan C."/>
        </authorList>
    </citation>
    <scope>NUCLEOTIDE SEQUENCE</scope>
</reference>
<dbReference type="PANTHER" id="PTHR14499">
    <property type="entry name" value="POTASSIUM CHANNEL TETRAMERIZATION DOMAIN-CONTAINING"/>
    <property type="match status" value="1"/>
</dbReference>
<dbReference type="Gene3D" id="3.30.710.10">
    <property type="entry name" value="Potassium Channel Kv1.1, Chain A"/>
    <property type="match status" value="1"/>
</dbReference>
<name>A0A813LZM8_POLGL</name>
<dbReference type="Pfam" id="PF02214">
    <property type="entry name" value="BTB_2"/>
    <property type="match status" value="1"/>
</dbReference>
<dbReference type="SUPFAM" id="SSF54695">
    <property type="entry name" value="POZ domain"/>
    <property type="match status" value="1"/>
</dbReference>
<organism evidence="2 3">
    <name type="scientific">Polarella glacialis</name>
    <name type="common">Dinoflagellate</name>
    <dbReference type="NCBI Taxonomy" id="89957"/>
    <lineage>
        <taxon>Eukaryota</taxon>
        <taxon>Sar</taxon>
        <taxon>Alveolata</taxon>
        <taxon>Dinophyceae</taxon>
        <taxon>Suessiales</taxon>
        <taxon>Suessiaceae</taxon>
        <taxon>Polarella</taxon>
    </lineage>
</organism>
<protein>
    <recommendedName>
        <fullName evidence="1">BTB domain-containing protein</fullName>
    </recommendedName>
</protein>
<sequence>MQRRLERMGSYSLQEEEILSSSGSEVLELNVGGRVFTTTLGTLRFDPESLLGKVFASDSPFAAPRKDASGRVFFDRDGEAFAFVLDFLRRGGRLIGAPSDVATLVKIKDEAEYFGLASLACQVKNSRPRRMDVEAASIADIAALELPASFLASQDVTALSLKSRGIQVSDLLAVGWSVQLLKDLQFAVDDLHDAGVPAKELVSLCSRVAHCYEFIRSAIVIAEGKYGEVTAVTGTNFIKIKFEDNSTSVNAGTDGFVDVTHVQVFLVKIARRP</sequence>
<dbReference type="Proteomes" id="UP000626109">
    <property type="component" value="Unassembled WGS sequence"/>
</dbReference>
<gene>
    <name evidence="2" type="ORF">PGLA2088_LOCUS49599</name>
</gene>